<sequence>MFTARTTHLTLATGVALAGALVLAGCASSNPLDTPSGDTSGGGSDTIVIGSQAYYSNEIIAEIYAQALENAGHTVDREFNIGQRDAYMPDVESGEIDLFPEYTGNLLQYFDDSSEATSPDDVYAALQEALPDGLTALDYAEASDQDTYTVTKAFADANGLKSIADLSKVDGTVTLGGAPELEQRPYGPSGAKTVYGLDLAFSATGDTTFDALLADEIQVADIYSADPRFQTEDIVALEDPESLILASNVVPIASSDVADEIADVIDGISAELSVDDLVAMGVQSTVDQMSPEDIATEWLTEKGLI</sequence>
<keyword evidence="1" id="KW-0732">Signal</keyword>
<dbReference type="Gene3D" id="3.40.190.120">
    <property type="entry name" value="Osmoprotection protein (prox), domain 2"/>
    <property type="match status" value="1"/>
</dbReference>
<protein>
    <submittedName>
        <fullName evidence="3">ABC transporter substrate-binding protein</fullName>
    </submittedName>
</protein>
<name>A0A9X1LMK9_9MICO</name>
<dbReference type="RefSeq" id="WP_227529762.1">
    <property type="nucleotide sequence ID" value="NZ_JAGTTM010000001.1"/>
</dbReference>
<feature type="chain" id="PRO_5040896166" evidence="1">
    <location>
        <begin position="25"/>
        <end position="305"/>
    </location>
</feature>
<gene>
    <name evidence="3" type="ORF">KEC56_03100</name>
</gene>
<dbReference type="CDD" id="cd13606">
    <property type="entry name" value="PBP2_ProX_like"/>
    <property type="match status" value="1"/>
</dbReference>
<evidence type="ECO:0000256" key="1">
    <source>
        <dbReference type="SAM" id="SignalP"/>
    </source>
</evidence>
<feature type="signal peptide" evidence="1">
    <location>
        <begin position="1"/>
        <end position="24"/>
    </location>
</feature>
<dbReference type="AlphaFoldDB" id="A0A9X1LMK9"/>
<accession>A0A9X1LMK9</accession>
<reference evidence="3" key="1">
    <citation type="submission" date="2021-04" db="EMBL/GenBank/DDBJ databases">
        <title>Microbacterium tenobrionis sp. nov. and Microbacterium allomyrinae sp. nov., isolated from larvae of Tenobrio molitor and Allomyrina dichotoma, respectively.</title>
        <authorList>
            <person name="Lee S.D."/>
        </authorList>
    </citation>
    <scope>NUCLEOTIDE SEQUENCE</scope>
    <source>
        <strain evidence="3">YMB-B2</strain>
    </source>
</reference>
<dbReference type="InterPro" id="IPR007210">
    <property type="entry name" value="ABC_Gly_betaine_transp_sub-bd"/>
</dbReference>
<feature type="domain" description="ABC-type glycine betaine transport system substrate-binding" evidence="2">
    <location>
        <begin position="45"/>
        <end position="301"/>
    </location>
</feature>
<comment type="caution">
    <text evidence="3">The sequence shown here is derived from an EMBL/GenBank/DDBJ whole genome shotgun (WGS) entry which is preliminary data.</text>
</comment>
<dbReference type="GO" id="GO:0043190">
    <property type="term" value="C:ATP-binding cassette (ABC) transporter complex"/>
    <property type="evidence" value="ECO:0007669"/>
    <property type="project" value="InterPro"/>
</dbReference>
<organism evidence="3 4">
    <name type="scientific">Microbacterium tenebrionis</name>
    <dbReference type="NCBI Taxonomy" id="2830665"/>
    <lineage>
        <taxon>Bacteria</taxon>
        <taxon>Bacillati</taxon>
        <taxon>Actinomycetota</taxon>
        <taxon>Actinomycetes</taxon>
        <taxon>Micrococcales</taxon>
        <taxon>Microbacteriaceae</taxon>
        <taxon>Microbacterium</taxon>
    </lineage>
</organism>
<proteinExistence type="predicted"/>
<evidence type="ECO:0000259" key="2">
    <source>
        <dbReference type="Pfam" id="PF04069"/>
    </source>
</evidence>
<dbReference type="PROSITE" id="PS51257">
    <property type="entry name" value="PROKAR_LIPOPROTEIN"/>
    <property type="match status" value="1"/>
</dbReference>
<evidence type="ECO:0000313" key="4">
    <source>
        <dbReference type="Proteomes" id="UP001139289"/>
    </source>
</evidence>
<dbReference type="Proteomes" id="UP001139289">
    <property type="component" value="Unassembled WGS sequence"/>
</dbReference>
<dbReference type="Pfam" id="PF04069">
    <property type="entry name" value="OpuAC"/>
    <property type="match status" value="1"/>
</dbReference>
<dbReference type="GO" id="GO:0022857">
    <property type="term" value="F:transmembrane transporter activity"/>
    <property type="evidence" value="ECO:0007669"/>
    <property type="project" value="InterPro"/>
</dbReference>
<keyword evidence="4" id="KW-1185">Reference proteome</keyword>
<dbReference type="EMBL" id="JAGTTM010000001">
    <property type="protein sequence ID" value="MCC2028519.1"/>
    <property type="molecule type" value="Genomic_DNA"/>
</dbReference>
<dbReference type="Gene3D" id="3.40.190.10">
    <property type="entry name" value="Periplasmic binding protein-like II"/>
    <property type="match status" value="1"/>
</dbReference>
<evidence type="ECO:0000313" key="3">
    <source>
        <dbReference type="EMBL" id="MCC2028519.1"/>
    </source>
</evidence>
<dbReference type="SUPFAM" id="SSF53850">
    <property type="entry name" value="Periplasmic binding protein-like II"/>
    <property type="match status" value="1"/>
</dbReference>